<gene>
    <name evidence="1" type="ORF">DIABBA_LOCUS6723</name>
</gene>
<dbReference type="AlphaFoldDB" id="A0A9N9XA08"/>
<dbReference type="OrthoDB" id="6740080at2759"/>
<evidence type="ECO:0000313" key="1">
    <source>
        <dbReference type="EMBL" id="CAG9833313.1"/>
    </source>
</evidence>
<proteinExistence type="predicted"/>
<protein>
    <submittedName>
        <fullName evidence="1">Uncharacterized protein</fullName>
    </submittedName>
</protein>
<accession>A0A9N9XA08</accession>
<keyword evidence="2" id="KW-1185">Reference proteome</keyword>
<name>A0A9N9XA08_DIABA</name>
<dbReference type="PANTHER" id="PTHR10773">
    <property type="entry name" value="DNA-DIRECTED RNA POLYMERASES I, II, AND III SUBUNIT RPABC2"/>
    <property type="match status" value="1"/>
</dbReference>
<dbReference type="EMBL" id="OU898279">
    <property type="protein sequence ID" value="CAG9833313.1"/>
    <property type="molecule type" value="Genomic_DNA"/>
</dbReference>
<dbReference type="Proteomes" id="UP001153709">
    <property type="component" value="Chromosome 4"/>
</dbReference>
<sequence length="641" mass="74911">MEETKGNESPLLKGRKNYQIRPIRKKKKQTENFEMYGGLSRNNFMVTVATKNINEGHGATFSKMDSTSTSTSFGTTLKTRMAVKYKMRNENGFELRTEVEEAIKLLRDDCEKQHDELLLIQDLNGATETVFFHNSIVIDQRSEVQDDPKQCDDDIAETGISSTVMANQKRCVDDENYVPNGSKYEESEDEYLDTSKQMERKRLGKENCGPENNEVLVENIEEYIEIKRKRRRKPDTLIWKRQESKTKREKGETYDGLRKNEEGKWMIDVAKPPRQMKPFCNCKMSEKSKKIKCRNFTEEDRQHIFNQFWQNMSWAEKKVYISSLVDNMAPKDLKNRTNETSRRSNTFKCHLKKNGVRERVCQVMFINTLSLGTWSLHNWATLCKDDNMDYLDSDVNLTQTNRINRRHETEKIELKNFFMELPKLESHYCRVSSKELNLSEGEEIILYSDGCTAQNKNAILSNALLHLSVSKGIIITQKYLVSGHTQMECDSMHSSIERKIRNREIYSPAGYIAACKSARLNPKPYQVKYLNHKYFKNFSALLNNYTSIRPGCKTGDPTVNDLCAIQYRPDGKLYYKLNFDDTWMVLEKRQRKKNQGVGDIVPLYQNQLPIKKSKYDHLQQLKEVIPADYHLFYDTLPFELD</sequence>
<dbReference type="PANTHER" id="PTHR10773:SF19">
    <property type="match status" value="1"/>
</dbReference>
<evidence type="ECO:0000313" key="2">
    <source>
        <dbReference type="Proteomes" id="UP001153709"/>
    </source>
</evidence>
<reference evidence="1" key="1">
    <citation type="submission" date="2022-01" db="EMBL/GenBank/DDBJ databases">
        <authorList>
            <person name="King R."/>
        </authorList>
    </citation>
    <scope>NUCLEOTIDE SEQUENCE</scope>
</reference>
<organism evidence="1 2">
    <name type="scientific">Diabrotica balteata</name>
    <name type="common">Banded cucumber beetle</name>
    <dbReference type="NCBI Taxonomy" id="107213"/>
    <lineage>
        <taxon>Eukaryota</taxon>
        <taxon>Metazoa</taxon>
        <taxon>Ecdysozoa</taxon>
        <taxon>Arthropoda</taxon>
        <taxon>Hexapoda</taxon>
        <taxon>Insecta</taxon>
        <taxon>Pterygota</taxon>
        <taxon>Neoptera</taxon>
        <taxon>Endopterygota</taxon>
        <taxon>Coleoptera</taxon>
        <taxon>Polyphaga</taxon>
        <taxon>Cucujiformia</taxon>
        <taxon>Chrysomeloidea</taxon>
        <taxon>Chrysomelidae</taxon>
        <taxon>Galerucinae</taxon>
        <taxon>Diabroticina</taxon>
        <taxon>Diabroticites</taxon>
        <taxon>Diabrotica</taxon>
    </lineage>
</organism>